<keyword evidence="10 17" id="KW-0418">Kinase</keyword>
<feature type="binding site" evidence="18">
    <location>
        <position position="432"/>
    </location>
    <ligand>
        <name>Zn(2+)</name>
        <dbReference type="ChEBI" id="CHEBI:29105"/>
    </ligand>
</feature>
<dbReference type="HAMAP" id="MF_00109">
    <property type="entry name" value="Shikimate_kinase"/>
    <property type="match status" value="1"/>
</dbReference>
<dbReference type="Gene3D" id="3.40.50.1970">
    <property type="match status" value="1"/>
</dbReference>
<keyword evidence="11 17" id="KW-0067">ATP-binding</keyword>
<comment type="similarity">
    <text evidence="18">Belongs to the sugar phosphate cyclases superfamily. Dehydroquinate synthase family.</text>
</comment>
<dbReference type="Pfam" id="PF24621">
    <property type="entry name" value="DHQS_C"/>
    <property type="match status" value="1"/>
</dbReference>
<comment type="cofactor">
    <cofactor evidence="18">
        <name>Co(2+)</name>
        <dbReference type="ChEBI" id="CHEBI:48828"/>
    </cofactor>
    <cofactor evidence="18">
        <name>Zn(2+)</name>
        <dbReference type="ChEBI" id="CHEBI:29105"/>
    </cofactor>
    <text evidence="18">Binds 1 divalent metal cation per subunit. Can use either Co(2+) or Zn(2+).</text>
</comment>
<dbReference type="HAMAP" id="MF_00110">
    <property type="entry name" value="DHQ_synthase"/>
    <property type="match status" value="1"/>
</dbReference>
<keyword evidence="17" id="KW-0460">Magnesium</keyword>
<evidence type="ECO:0000256" key="3">
    <source>
        <dbReference type="ARBA" id="ARBA00003485"/>
    </source>
</evidence>
<feature type="domain" description="3-dehydroquinate synthase N-terminal" evidence="19">
    <location>
        <begin position="249"/>
        <end position="360"/>
    </location>
</feature>
<comment type="cofactor">
    <cofactor evidence="2 18">
        <name>NAD(+)</name>
        <dbReference type="ChEBI" id="CHEBI:57540"/>
    </cofactor>
</comment>
<dbReference type="Pfam" id="PF01202">
    <property type="entry name" value="SKI"/>
    <property type="match status" value="1"/>
</dbReference>
<evidence type="ECO:0000256" key="1">
    <source>
        <dbReference type="ARBA" id="ARBA00001393"/>
    </source>
</evidence>
<feature type="binding site" evidence="17">
    <location>
        <position position="68"/>
    </location>
    <ligand>
        <name>substrate</name>
    </ligand>
</feature>
<feature type="binding site" evidence="18">
    <location>
        <position position="450"/>
    </location>
    <ligand>
        <name>Zn(2+)</name>
        <dbReference type="ChEBI" id="CHEBI:29105"/>
    </ligand>
</feature>
<evidence type="ECO:0000256" key="10">
    <source>
        <dbReference type="ARBA" id="ARBA00022777"/>
    </source>
</evidence>
<dbReference type="PANTHER" id="PTHR43622">
    <property type="entry name" value="3-DEHYDROQUINATE SYNTHASE"/>
    <property type="match status" value="1"/>
</dbReference>
<dbReference type="SUPFAM" id="SSF56796">
    <property type="entry name" value="Dehydroquinate synthase-like"/>
    <property type="match status" value="1"/>
</dbReference>
<feature type="binding site" evidence="17">
    <location>
        <position position="26"/>
    </location>
    <ligand>
        <name>Mg(2+)</name>
        <dbReference type="ChEBI" id="CHEBI:18420"/>
    </ligand>
</feature>
<keyword evidence="12 18" id="KW-0520">NAD</keyword>
<organism evidence="21 22">
    <name type="scientific">Acidocella aquatica</name>
    <dbReference type="NCBI Taxonomy" id="1922313"/>
    <lineage>
        <taxon>Bacteria</taxon>
        <taxon>Pseudomonadati</taxon>
        <taxon>Pseudomonadota</taxon>
        <taxon>Alphaproteobacteria</taxon>
        <taxon>Acetobacterales</taxon>
        <taxon>Acidocellaceae</taxon>
        <taxon>Acidocella</taxon>
    </lineage>
</organism>
<feature type="binding site" evidence="17">
    <location>
        <position position="147"/>
    </location>
    <ligand>
        <name>substrate</name>
    </ligand>
</feature>
<comment type="caution">
    <text evidence="18">Lacks conserved residue(s) required for the propagation of feature annotation.</text>
</comment>
<evidence type="ECO:0000256" key="6">
    <source>
        <dbReference type="ARBA" id="ARBA00022490"/>
    </source>
</evidence>
<keyword evidence="18" id="KW-0170">Cobalt</keyword>
<dbReference type="InterPro" id="IPR050071">
    <property type="entry name" value="Dehydroquinate_synthase"/>
</dbReference>
<evidence type="ECO:0000256" key="11">
    <source>
        <dbReference type="ARBA" id="ARBA00022840"/>
    </source>
</evidence>
<dbReference type="Gene3D" id="1.20.1090.10">
    <property type="entry name" value="Dehydroquinate synthase-like - alpha domain"/>
    <property type="match status" value="1"/>
</dbReference>
<reference evidence="22" key="1">
    <citation type="journal article" date="2019" name="Int. J. Syst. Evol. Microbiol.">
        <title>The Global Catalogue of Microorganisms (GCM) 10K type strain sequencing project: providing services to taxonomists for standard genome sequencing and annotation.</title>
        <authorList>
            <consortium name="The Broad Institute Genomics Platform"/>
            <consortium name="The Broad Institute Genome Sequencing Center for Infectious Disease"/>
            <person name="Wu L."/>
            <person name="Ma J."/>
        </authorList>
    </citation>
    <scope>NUCLEOTIDE SEQUENCE [LARGE SCALE GENOMIC DNA]</scope>
    <source>
        <strain evidence="22">NBRC 112502</strain>
    </source>
</reference>
<keyword evidence="8 17" id="KW-0808">Transferase</keyword>
<feature type="binding site" evidence="18">
    <location>
        <position position="333"/>
    </location>
    <ligand>
        <name>NAD(+)</name>
        <dbReference type="ChEBI" id="CHEBI:57540"/>
    </ligand>
</feature>
<comment type="subcellular location">
    <subcellularLocation>
        <location evidence="18">Cytoplasm</location>
    </subcellularLocation>
</comment>
<evidence type="ECO:0000256" key="5">
    <source>
        <dbReference type="ARBA" id="ARBA00004842"/>
    </source>
</evidence>
<evidence type="ECO:0000259" key="19">
    <source>
        <dbReference type="Pfam" id="PF01761"/>
    </source>
</evidence>
<evidence type="ECO:0000313" key="21">
    <source>
        <dbReference type="EMBL" id="GLR68811.1"/>
    </source>
</evidence>
<dbReference type="NCBIfam" id="TIGR01357">
    <property type="entry name" value="aroB"/>
    <property type="match status" value="1"/>
</dbReference>
<keyword evidence="22" id="KW-1185">Reference proteome</keyword>
<dbReference type="EMBL" id="BSOS01000094">
    <property type="protein sequence ID" value="GLR68811.1"/>
    <property type="molecule type" value="Genomic_DNA"/>
</dbReference>
<dbReference type="InterPro" id="IPR031322">
    <property type="entry name" value="Shikimate/glucono_kinase"/>
</dbReference>
<evidence type="ECO:0000259" key="20">
    <source>
        <dbReference type="Pfam" id="PF24621"/>
    </source>
</evidence>
<keyword evidence="14 18" id="KW-0456">Lyase</keyword>
<dbReference type="CDD" id="cd08195">
    <property type="entry name" value="DHQS"/>
    <property type="match status" value="1"/>
</dbReference>
<keyword evidence="18" id="KW-0479">Metal-binding</keyword>
<evidence type="ECO:0000256" key="16">
    <source>
        <dbReference type="ARBA" id="ARBA00048567"/>
    </source>
</evidence>
<dbReference type="Pfam" id="PF01761">
    <property type="entry name" value="DHQ_synthase"/>
    <property type="match status" value="1"/>
</dbReference>
<evidence type="ECO:0000313" key="22">
    <source>
        <dbReference type="Proteomes" id="UP001156641"/>
    </source>
</evidence>
<protein>
    <recommendedName>
        <fullName evidence="17 18">Multifunctional fusion protein</fullName>
    </recommendedName>
    <domain>
        <recommendedName>
            <fullName evidence="17">Shikimate kinase</fullName>
            <shortName evidence="17">SK</shortName>
            <ecNumber evidence="17">2.7.1.71</ecNumber>
        </recommendedName>
    </domain>
    <domain>
        <recommendedName>
            <fullName evidence="18">3-dehydroquinate synthase</fullName>
            <shortName evidence="18">DHQS</shortName>
            <ecNumber evidence="18">4.2.3.4</ecNumber>
        </recommendedName>
    </domain>
</protein>
<keyword evidence="7 18" id="KW-0028">Amino-acid biosynthesis</keyword>
<feature type="binding site" evidence="17">
    <location>
        <position position="128"/>
    </location>
    <ligand>
        <name>ATP</name>
        <dbReference type="ChEBI" id="CHEBI:30616"/>
    </ligand>
</feature>
<comment type="pathway">
    <text evidence="5 17">Metabolic intermediate biosynthesis; chorismate biosynthesis; chorismate from D-erythrose 4-phosphate and phosphoenolpyruvate: step 5/7.</text>
</comment>
<dbReference type="InterPro" id="IPR016037">
    <property type="entry name" value="DHQ_synth_AroB"/>
</dbReference>
<feature type="domain" description="3-dehydroquinate synthase C-terminal" evidence="20">
    <location>
        <begin position="363"/>
        <end position="510"/>
    </location>
</feature>
<dbReference type="PRINTS" id="PR01100">
    <property type="entry name" value="SHIKIMTKNASE"/>
</dbReference>
<evidence type="ECO:0000256" key="17">
    <source>
        <dbReference type="HAMAP-Rule" id="MF_00109"/>
    </source>
</evidence>
<evidence type="ECO:0000256" key="8">
    <source>
        <dbReference type="ARBA" id="ARBA00022679"/>
    </source>
</evidence>
<feature type="binding site" evidence="18">
    <location>
        <begin position="311"/>
        <end position="312"/>
    </location>
    <ligand>
        <name>NAD(+)</name>
        <dbReference type="ChEBI" id="CHEBI:57540"/>
    </ligand>
</feature>
<dbReference type="NCBIfam" id="NF010552">
    <property type="entry name" value="PRK13946.1"/>
    <property type="match status" value="1"/>
</dbReference>
<evidence type="ECO:0000256" key="12">
    <source>
        <dbReference type="ARBA" id="ARBA00023027"/>
    </source>
</evidence>
<feature type="binding site" evidence="17">
    <location>
        <position position="90"/>
    </location>
    <ligand>
        <name>substrate</name>
    </ligand>
</feature>
<comment type="catalytic activity">
    <reaction evidence="16 17">
        <text>shikimate + ATP = 3-phosphoshikimate + ADP + H(+)</text>
        <dbReference type="Rhea" id="RHEA:13121"/>
        <dbReference type="ChEBI" id="CHEBI:15378"/>
        <dbReference type="ChEBI" id="CHEBI:30616"/>
        <dbReference type="ChEBI" id="CHEBI:36208"/>
        <dbReference type="ChEBI" id="CHEBI:145989"/>
        <dbReference type="ChEBI" id="CHEBI:456216"/>
        <dbReference type="EC" id="2.7.1.71"/>
    </reaction>
</comment>
<proteinExistence type="inferred from homology"/>
<accession>A0ABQ6A9D2</accession>
<comment type="function">
    <text evidence="17">Catalyzes the specific phosphorylation of the 3-hydroxyl group of shikimic acid using ATP as a cosubstrate.</text>
</comment>
<dbReference type="EC" id="2.7.1.71" evidence="17"/>
<dbReference type="EC" id="4.2.3.4" evidence="18"/>
<comment type="similarity">
    <text evidence="17">Belongs to the shikimate kinase family.</text>
</comment>
<dbReference type="PROSITE" id="PS01128">
    <property type="entry name" value="SHIKIMATE_KINASE"/>
    <property type="match status" value="1"/>
</dbReference>
<evidence type="ECO:0000256" key="14">
    <source>
        <dbReference type="ARBA" id="ARBA00023239"/>
    </source>
</evidence>
<dbReference type="InterPro" id="IPR023000">
    <property type="entry name" value="Shikimate_kinase_CS"/>
</dbReference>
<feature type="binding site" evidence="18">
    <location>
        <position position="366"/>
    </location>
    <ligand>
        <name>Zn(2+)</name>
        <dbReference type="ChEBI" id="CHEBI:29105"/>
    </ligand>
</feature>
<dbReference type="RefSeq" id="WP_284259667.1">
    <property type="nucleotide sequence ID" value="NZ_BSOS01000094.1"/>
</dbReference>
<keyword evidence="13 18" id="KW-0057">Aromatic amino acid biosynthesis</keyword>
<keyword evidence="9 18" id="KW-0547">Nucleotide-binding</keyword>
<dbReference type="InterPro" id="IPR000623">
    <property type="entry name" value="Shikimate_kinase/TSH1"/>
</dbReference>
<evidence type="ECO:0000256" key="15">
    <source>
        <dbReference type="ARBA" id="ARBA00023268"/>
    </source>
</evidence>
<gene>
    <name evidence="17" type="primary">aroK</name>
    <name evidence="18" type="synonym">aroB</name>
    <name evidence="21" type="ORF">GCM10010909_34930</name>
</gene>
<feature type="binding site" evidence="18">
    <location>
        <position position="324"/>
    </location>
    <ligand>
        <name>NAD(+)</name>
        <dbReference type="ChEBI" id="CHEBI:57540"/>
    </ligand>
</feature>
<dbReference type="Gene3D" id="3.40.50.300">
    <property type="entry name" value="P-loop containing nucleotide triphosphate hydrolases"/>
    <property type="match status" value="1"/>
</dbReference>
<comment type="subunit">
    <text evidence="17">Monomer.</text>
</comment>
<dbReference type="InterPro" id="IPR056179">
    <property type="entry name" value="DHQS_C"/>
</dbReference>
<keyword evidence="18" id="KW-0862">Zinc</keyword>
<dbReference type="InterPro" id="IPR027417">
    <property type="entry name" value="P-loop_NTPase"/>
</dbReference>
<evidence type="ECO:0000256" key="9">
    <source>
        <dbReference type="ARBA" id="ARBA00022741"/>
    </source>
</evidence>
<feature type="binding site" evidence="17">
    <location>
        <position position="44"/>
    </location>
    <ligand>
        <name>substrate</name>
    </ligand>
</feature>
<comment type="pathway">
    <text evidence="4 18">Metabolic intermediate biosynthesis; chorismate biosynthesis; chorismate from D-erythrose 4-phosphate and phosphoenolpyruvate: step 2/7.</text>
</comment>
<comment type="caution">
    <text evidence="21">The sequence shown here is derived from an EMBL/GenBank/DDBJ whole genome shotgun (WGS) entry which is preliminary data.</text>
</comment>
<dbReference type="PANTHER" id="PTHR43622:SF7">
    <property type="entry name" value="3-DEHYDROQUINATE SYNTHASE, CHLOROPLASTIC"/>
    <property type="match status" value="1"/>
</dbReference>
<feature type="binding site" evidence="18">
    <location>
        <begin position="287"/>
        <end position="291"/>
    </location>
    <ligand>
        <name>NAD(+)</name>
        <dbReference type="ChEBI" id="CHEBI:57540"/>
    </ligand>
</feature>
<evidence type="ECO:0000256" key="2">
    <source>
        <dbReference type="ARBA" id="ARBA00001911"/>
    </source>
</evidence>
<evidence type="ECO:0000256" key="4">
    <source>
        <dbReference type="ARBA" id="ARBA00004661"/>
    </source>
</evidence>
<comment type="catalytic activity">
    <reaction evidence="1 18">
        <text>7-phospho-2-dehydro-3-deoxy-D-arabino-heptonate = 3-dehydroquinate + phosphate</text>
        <dbReference type="Rhea" id="RHEA:21968"/>
        <dbReference type="ChEBI" id="CHEBI:32364"/>
        <dbReference type="ChEBI" id="CHEBI:43474"/>
        <dbReference type="ChEBI" id="CHEBI:58394"/>
        <dbReference type="EC" id="4.2.3.4"/>
    </reaction>
</comment>
<sequence>MRLNTQNLPPSERSIVLVGLMGAGKTAIGKRLAAQLGLPFFDADQEIERAAGATIAEIFAKHGEAHFRAGEKRVIQRLLANGRIVLATGGGAFMDPETRAAVRERAISVWLHCPLPILVQRVHGRTHRPLLNAGDPAQILQRLSQERSPFYAQADIIVVGSEDPPHVTTSNVITALNDYIAPRRVSVQLSQSRYEVVIGSQLLTRAGALIAPVLPQPRCVIVTDETVASLHLATLQNSLTEVGVSHDAIVVPPGEASKSLRTWADLVDKLLAQKVDRHTTVIALGGGVVGDLAGFAAASTLRGLPFIQIPTTLLAQVDSSVGGKTGINSPHGKNLIGAFHQPIMVLADTSVLATLPPRERRSGYAEIVKAGLIADAAFYEWCEAHAPAMLDEDSHALAEAVERAVRFKAQVVGDDERETKTNNGRALLNLGHTFAHALEAETGYGQGLLHGEAVAVGLVLATHLSAALGHCPQEDTSRIAAHLRSAGLPTQIAQLPVERLLGHMKQDKKMRGGRLHFVLTRGIGQAFTSSDVPEEAVRATMLANGAV</sequence>
<dbReference type="Proteomes" id="UP001156641">
    <property type="component" value="Unassembled WGS sequence"/>
</dbReference>
<dbReference type="SUPFAM" id="SSF52540">
    <property type="entry name" value="P-loop containing nucleoside triphosphate hydrolases"/>
    <property type="match status" value="1"/>
</dbReference>
<evidence type="ECO:0000256" key="7">
    <source>
        <dbReference type="ARBA" id="ARBA00022605"/>
    </source>
</evidence>
<comment type="cofactor">
    <cofactor evidence="17">
        <name>Mg(2+)</name>
        <dbReference type="ChEBI" id="CHEBI:18420"/>
    </cofactor>
    <text evidence="17">Binds 1 Mg(2+) ion per subunit.</text>
</comment>
<evidence type="ECO:0000256" key="18">
    <source>
        <dbReference type="HAMAP-Rule" id="MF_00110"/>
    </source>
</evidence>
<feature type="binding site" evidence="17">
    <location>
        <begin position="22"/>
        <end position="27"/>
    </location>
    <ligand>
        <name>ATP</name>
        <dbReference type="ChEBI" id="CHEBI:30616"/>
    </ligand>
</feature>
<dbReference type="InterPro" id="IPR030960">
    <property type="entry name" value="DHQS/DOIS_N"/>
</dbReference>
<evidence type="ECO:0000256" key="13">
    <source>
        <dbReference type="ARBA" id="ARBA00023141"/>
    </source>
</evidence>
<keyword evidence="15" id="KW-0511">Multifunctional enzyme</keyword>
<keyword evidence="6 18" id="KW-0963">Cytoplasm</keyword>
<name>A0ABQ6A9D2_9PROT</name>
<comment type="function">
    <text evidence="3 18">Catalyzes the conversion of 3-deoxy-D-arabino-heptulosonate 7-phosphate (DAHP) to dehydroquinate (DHQ).</text>
</comment>
<dbReference type="CDD" id="cd00464">
    <property type="entry name" value="SK"/>
    <property type="match status" value="1"/>
</dbReference>